<evidence type="ECO:0000259" key="3">
    <source>
        <dbReference type="Pfam" id="PF12705"/>
    </source>
</evidence>
<evidence type="ECO:0000256" key="2">
    <source>
        <dbReference type="SAM" id="MobiDB-lite"/>
    </source>
</evidence>
<name>A0A0V8RRE5_PYROC</name>
<keyword evidence="5" id="KW-1185">Reference proteome</keyword>
<dbReference type="OrthoDB" id="15455at2157"/>
<comment type="cofactor">
    <cofactor evidence="1">
        <name>Mn(2+)</name>
        <dbReference type="ChEBI" id="CHEBI:29035"/>
    </cofactor>
</comment>
<dbReference type="AlphaFoldDB" id="A0A0V8RRE5"/>
<dbReference type="InterPro" id="IPR038726">
    <property type="entry name" value="PDDEXK_AddAB-type"/>
</dbReference>
<proteinExistence type="predicted"/>
<comment type="caution">
    <text evidence="4">The sequence shown here is derived from an EMBL/GenBank/DDBJ whole genome shotgun (WGS) entry which is preliminary data.</text>
</comment>
<feature type="domain" description="PD-(D/E)XK endonuclease-like" evidence="3">
    <location>
        <begin position="26"/>
        <end position="145"/>
    </location>
</feature>
<dbReference type="Pfam" id="PF12705">
    <property type="entry name" value="PDDEXK_1"/>
    <property type="match status" value="1"/>
</dbReference>
<dbReference type="RefSeq" id="WP_058371458.1">
    <property type="nucleotide sequence ID" value="NZ_LNTB01000002.1"/>
</dbReference>
<gene>
    <name evidence="4" type="ORF">CF15_07855</name>
</gene>
<protein>
    <recommendedName>
        <fullName evidence="3">PD-(D/E)XK endonuclease-like domain-containing protein</fullName>
    </recommendedName>
</protein>
<dbReference type="EMBL" id="LNTB01000002">
    <property type="protein sequence ID" value="KSW10693.1"/>
    <property type="molecule type" value="Genomic_DNA"/>
</dbReference>
<dbReference type="InterPro" id="IPR011604">
    <property type="entry name" value="PDDEXK-like_dom_sf"/>
</dbReference>
<feature type="region of interest" description="Disordered" evidence="2">
    <location>
        <begin position="123"/>
        <end position="154"/>
    </location>
</feature>
<evidence type="ECO:0000313" key="4">
    <source>
        <dbReference type="EMBL" id="KSW10693.1"/>
    </source>
</evidence>
<dbReference type="Proteomes" id="UP000053352">
    <property type="component" value="Unassembled WGS sequence"/>
</dbReference>
<evidence type="ECO:0000256" key="1">
    <source>
        <dbReference type="ARBA" id="ARBA00001936"/>
    </source>
</evidence>
<reference evidence="4 5" key="1">
    <citation type="submission" date="2015-11" db="EMBL/GenBank/DDBJ databases">
        <title>Genome sequence of Pyrodictium occultum PL-19, a marine hyperthermophilic archaeon isolated from Volcano, Italy.</title>
        <authorList>
            <person name="Utturkar S."/>
            <person name="Huber H."/>
            <person name="Leptihn S."/>
            <person name="Brown S."/>
            <person name="Stetter K.O."/>
            <person name="Podar M."/>
        </authorList>
    </citation>
    <scope>NUCLEOTIDE SEQUENCE [LARGE SCALE GENOMIC DNA]</scope>
    <source>
        <strain evidence="4 5">PL-19</strain>
    </source>
</reference>
<sequence length="154" mass="17596">MEAEDPVEYYWREEWPLMARRPRSRGYTVIGVPDALEWSPAGLRVVEVKTTSRPRAMLRRGRGYWAARAQLAAYAWILSERWPVEEAVLLVRDATGATALRERLDPWELASWFEEKILPGVADRLASQSPPPRPRRPPCRSCEYGARYPSASGA</sequence>
<accession>A0A0V8RRE5</accession>
<evidence type="ECO:0000313" key="5">
    <source>
        <dbReference type="Proteomes" id="UP000053352"/>
    </source>
</evidence>
<dbReference type="Gene3D" id="3.90.320.10">
    <property type="match status" value="1"/>
</dbReference>
<organism evidence="4 5">
    <name type="scientific">Pyrodictium occultum</name>
    <dbReference type="NCBI Taxonomy" id="2309"/>
    <lineage>
        <taxon>Archaea</taxon>
        <taxon>Thermoproteota</taxon>
        <taxon>Thermoprotei</taxon>
        <taxon>Desulfurococcales</taxon>
        <taxon>Pyrodictiaceae</taxon>
        <taxon>Pyrodictium</taxon>
    </lineage>
</organism>